<dbReference type="Proteomes" id="UP000712080">
    <property type="component" value="Unassembled WGS sequence"/>
</dbReference>
<dbReference type="InterPro" id="IPR037066">
    <property type="entry name" value="Plug_dom_sf"/>
</dbReference>
<accession>A0A972FQT3</accession>
<keyword evidence="4" id="KW-0675">Receptor</keyword>
<dbReference type="Pfam" id="PF07715">
    <property type="entry name" value="Plug"/>
    <property type="match status" value="1"/>
</dbReference>
<feature type="signal peptide" evidence="2">
    <location>
        <begin position="1"/>
        <end position="22"/>
    </location>
</feature>
<keyword evidence="1" id="KW-0472">Membrane</keyword>
<reference evidence="4" key="1">
    <citation type="submission" date="2020-02" db="EMBL/GenBank/DDBJ databases">
        <title>Flavobacterium sp. genome.</title>
        <authorList>
            <person name="Jung H.S."/>
            <person name="Baek J.H."/>
            <person name="Jeon C.O."/>
        </authorList>
    </citation>
    <scope>NUCLEOTIDE SEQUENCE</scope>
    <source>
        <strain evidence="4">SE-s28</strain>
    </source>
</reference>
<dbReference type="RefSeq" id="WP_169528742.1">
    <property type="nucleotide sequence ID" value="NZ_JAAMPU010000108.1"/>
</dbReference>
<feature type="domain" description="TonB-dependent receptor plug" evidence="3">
    <location>
        <begin position="117"/>
        <end position="223"/>
    </location>
</feature>
<dbReference type="SUPFAM" id="SSF56935">
    <property type="entry name" value="Porins"/>
    <property type="match status" value="1"/>
</dbReference>
<dbReference type="NCBIfam" id="TIGR04056">
    <property type="entry name" value="OMP_RagA_SusC"/>
    <property type="match status" value="1"/>
</dbReference>
<organism evidence="4 5">
    <name type="scientific">Flavobacterium silvaticum</name>
    <dbReference type="NCBI Taxonomy" id="1852020"/>
    <lineage>
        <taxon>Bacteria</taxon>
        <taxon>Pseudomonadati</taxon>
        <taxon>Bacteroidota</taxon>
        <taxon>Flavobacteriia</taxon>
        <taxon>Flavobacteriales</taxon>
        <taxon>Flavobacteriaceae</taxon>
        <taxon>Flavobacterium</taxon>
    </lineage>
</organism>
<dbReference type="Pfam" id="PF13715">
    <property type="entry name" value="CarbopepD_reg_2"/>
    <property type="match status" value="1"/>
</dbReference>
<dbReference type="InterPro" id="IPR023997">
    <property type="entry name" value="TonB-dep_OMP_SusC/RagA_CS"/>
</dbReference>
<keyword evidence="1" id="KW-0812">Transmembrane</keyword>
<keyword evidence="5" id="KW-1185">Reference proteome</keyword>
<evidence type="ECO:0000313" key="5">
    <source>
        <dbReference type="Proteomes" id="UP000712080"/>
    </source>
</evidence>
<comment type="similarity">
    <text evidence="1">Belongs to the TonB-dependent receptor family.</text>
</comment>
<dbReference type="PROSITE" id="PS52016">
    <property type="entry name" value="TONB_DEPENDENT_REC_3"/>
    <property type="match status" value="1"/>
</dbReference>
<evidence type="ECO:0000256" key="1">
    <source>
        <dbReference type="PROSITE-ProRule" id="PRU01360"/>
    </source>
</evidence>
<sequence>MKLTKLLFLCISAVFFSVVAQAQDRINVSGNVVDDTGLPVPGATITEKGTQNATLSDIDGKYSLNVSSNGTLVISFIGFATQEVVVGGKNVINAKLMPSSQSLEEVVVVGYGVQKKSVVTGSISSVKATQIEDQPVTRIEQTLQGRVSGVTISANAGQPGSSSTIRIRGITTFNNNDPLWVVDGIIVDNGGIAYLNQSDIESIEVLKDGASAAIYGTRGATGVILVTTKKGKAGKMNVTYNGYTGVSSAARRLDLLDATQYATLRNEMYMNDFNQGAGTTPQLPYPNPSSYGAGTNWQDQIFKTAQRQSHNLSFSGGNDKSTYYASFGYLDQEGIVLPEISNWNRKNLTINSTHKITSWLNFGQNFSYSHEKTMGVGNTNSEFGGPLSSAINLDPTTPAIVYDPSTQPDPGVYTGNPNVVRSPDGGYYGISNQVQQEMTNPLGYAKTRLGQYNWADNFVGSAYVEIMPIKGLKFRSQAGGKQSYWGYEGFSPVFYLSAIVNQSINSLTRQTNKSLYWNVENTLSYTREFGGHNATVLVGQSAYQDLGATGQGVTYRNIPTQDYNEASFQFGNDPSTRESYAYTNQVHRIRSLFARLNYDYKEKYLVTGIIRADASTRFGSNYRTGKFPSFSLGWVPTKEEFFPESNVINFLKLKAGYGEVGNDNTNGAENLYLSLIGPGGNYVFGNGGQGVTIGNYPSRPANPNLRWEQTISKDVGFEMTLLKNINLDVSFWQKTTSGILAEVNLPGYAGATVRPYGNVLDMRNTGVDIELSYKKKFGDFQVGVSGNLSHFKNKVLGVGADKEFIEGPNVQSTQFGTISRSEPGGEYNAFFGFKTLGIFQNQAEIDSYVGASGTPIQPDAVPGDFKWQDTNGDGVISGDDRTKIGSPFPDFTYGFNINLEYKGFDLNLFAQGSQGNDIYVGYRRLEITTANWQSEALNRWTGEGTSNTYPRLTANDPNGNFSRASDFKLKDGSYMRFKTVQIGYSLPKSVLDRIGLAKARFYATGENLFTFTKYNGYDPEIGGDVFGIDRGYYPQARSYMFGVNLQL</sequence>
<keyword evidence="1" id="KW-0813">Transport</keyword>
<dbReference type="NCBIfam" id="TIGR04057">
    <property type="entry name" value="SusC_RagA_signa"/>
    <property type="match status" value="1"/>
</dbReference>
<evidence type="ECO:0000313" key="4">
    <source>
        <dbReference type="EMBL" id="NMH29665.1"/>
    </source>
</evidence>
<keyword evidence="2" id="KW-0732">Signal</keyword>
<name>A0A972FQT3_9FLAO</name>
<proteinExistence type="inferred from homology"/>
<dbReference type="EMBL" id="JAAMPU010000108">
    <property type="protein sequence ID" value="NMH29665.1"/>
    <property type="molecule type" value="Genomic_DNA"/>
</dbReference>
<dbReference type="SUPFAM" id="SSF49464">
    <property type="entry name" value="Carboxypeptidase regulatory domain-like"/>
    <property type="match status" value="1"/>
</dbReference>
<comment type="caution">
    <text evidence="4">The sequence shown here is derived from an EMBL/GenBank/DDBJ whole genome shotgun (WGS) entry which is preliminary data.</text>
</comment>
<dbReference type="Gene3D" id="2.170.130.10">
    <property type="entry name" value="TonB-dependent receptor, plug domain"/>
    <property type="match status" value="1"/>
</dbReference>
<dbReference type="AlphaFoldDB" id="A0A972FQT3"/>
<dbReference type="InterPro" id="IPR012910">
    <property type="entry name" value="Plug_dom"/>
</dbReference>
<dbReference type="InterPro" id="IPR039426">
    <property type="entry name" value="TonB-dep_rcpt-like"/>
</dbReference>
<comment type="subcellular location">
    <subcellularLocation>
        <location evidence="1">Cell outer membrane</location>
        <topology evidence="1">Multi-pass membrane protein</topology>
    </subcellularLocation>
</comment>
<keyword evidence="1" id="KW-1134">Transmembrane beta strand</keyword>
<evidence type="ECO:0000259" key="3">
    <source>
        <dbReference type="Pfam" id="PF07715"/>
    </source>
</evidence>
<dbReference type="GO" id="GO:0009279">
    <property type="term" value="C:cell outer membrane"/>
    <property type="evidence" value="ECO:0007669"/>
    <property type="project" value="UniProtKB-SubCell"/>
</dbReference>
<dbReference type="Gene3D" id="2.60.40.1120">
    <property type="entry name" value="Carboxypeptidase-like, regulatory domain"/>
    <property type="match status" value="1"/>
</dbReference>
<dbReference type="InterPro" id="IPR008969">
    <property type="entry name" value="CarboxyPept-like_regulatory"/>
</dbReference>
<evidence type="ECO:0000256" key="2">
    <source>
        <dbReference type="SAM" id="SignalP"/>
    </source>
</evidence>
<dbReference type="InterPro" id="IPR023996">
    <property type="entry name" value="TonB-dep_OMP_SusC/RagA"/>
</dbReference>
<gene>
    <name evidence="4" type="ORF">G6047_16620</name>
</gene>
<protein>
    <submittedName>
        <fullName evidence="4">TonB-dependent receptor</fullName>
    </submittedName>
</protein>
<feature type="chain" id="PRO_5037838734" evidence="2">
    <location>
        <begin position="23"/>
        <end position="1047"/>
    </location>
</feature>
<keyword evidence="1" id="KW-0998">Cell outer membrane</keyword>